<comment type="similarity">
    <text evidence="7">Belongs to the major facilitator superfamily. Allantoate permease family.</text>
</comment>
<dbReference type="OrthoDB" id="6730379at2759"/>
<evidence type="ECO:0000256" key="2">
    <source>
        <dbReference type="ARBA" id="ARBA00022448"/>
    </source>
</evidence>
<dbReference type="GO" id="GO:0022857">
    <property type="term" value="F:transmembrane transporter activity"/>
    <property type="evidence" value="ECO:0007669"/>
    <property type="project" value="InterPro"/>
</dbReference>
<evidence type="ECO:0000256" key="8">
    <source>
        <dbReference type="SAM" id="Phobius"/>
    </source>
</evidence>
<evidence type="ECO:0000256" key="3">
    <source>
        <dbReference type="ARBA" id="ARBA00022692"/>
    </source>
</evidence>
<evidence type="ECO:0000256" key="6">
    <source>
        <dbReference type="ARBA" id="ARBA00023180"/>
    </source>
</evidence>
<comment type="subcellular location">
    <subcellularLocation>
        <location evidence="1">Membrane</location>
        <topology evidence="1">Multi-pass membrane protein</topology>
    </subcellularLocation>
</comment>
<protein>
    <recommendedName>
        <fullName evidence="9">Major facilitator superfamily (MFS) profile domain-containing protein</fullName>
    </recommendedName>
</protein>
<name>A0A9P5HKJ1_9HYPO</name>
<dbReference type="AlphaFoldDB" id="A0A9P5HKJ1"/>
<dbReference type="FunFam" id="1.20.1250.20:FF:000064">
    <property type="entry name" value="MFS allantoate transporter"/>
    <property type="match status" value="1"/>
</dbReference>
<dbReference type="Pfam" id="PF07690">
    <property type="entry name" value="MFS_1"/>
    <property type="match status" value="1"/>
</dbReference>
<gene>
    <name evidence="10" type="ORF">G7Z17_g1960</name>
</gene>
<feature type="transmembrane region" description="Helical" evidence="8">
    <location>
        <begin position="96"/>
        <end position="113"/>
    </location>
</feature>
<comment type="caution">
    <text evidence="10">The sequence shown here is derived from an EMBL/GenBank/DDBJ whole genome shotgun (WGS) entry which is preliminary data.</text>
</comment>
<evidence type="ECO:0000313" key="11">
    <source>
        <dbReference type="Proteomes" id="UP000722485"/>
    </source>
</evidence>
<feature type="transmembrane region" description="Helical" evidence="8">
    <location>
        <begin position="315"/>
        <end position="332"/>
    </location>
</feature>
<feature type="transmembrane region" description="Helical" evidence="8">
    <location>
        <begin position="53"/>
        <end position="76"/>
    </location>
</feature>
<feature type="domain" description="Major facilitator superfamily (MFS) profile" evidence="9">
    <location>
        <begin position="53"/>
        <end position="500"/>
    </location>
</feature>
<feature type="transmembrane region" description="Helical" evidence="8">
    <location>
        <begin position="149"/>
        <end position="169"/>
    </location>
</feature>
<dbReference type="InterPro" id="IPR011701">
    <property type="entry name" value="MFS"/>
</dbReference>
<dbReference type="PROSITE" id="PS50850">
    <property type="entry name" value="MFS"/>
    <property type="match status" value="1"/>
</dbReference>
<evidence type="ECO:0000256" key="4">
    <source>
        <dbReference type="ARBA" id="ARBA00022989"/>
    </source>
</evidence>
<keyword evidence="3 8" id="KW-0812">Transmembrane</keyword>
<dbReference type="PANTHER" id="PTHR43791:SF103">
    <property type="entry name" value="MAJOR FACILITATOR SUPERFAMILY (MFS) PROFILE DOMAIN-CONTAINING PROTEIN-RELATED"/>
    <property type="match status" value="1"/>
</dbReference>
<feature type="transmembrane region" description="Helical" evidence="8">
    <location>
        <begin position="404"/>
        <end position="424"/>
    </location>
</feature>
<keyword evidence="4 8" id="KW-1133">Transmembrane helix</keyword>
<proteinExistence type="inferred from homology"/>
<reference evidence="10" key="1">
    <citation type="submission" date="2020-03" db="EMBL/GenBank/DDBJ databases">
        <title>Draft Genome Sequence of Cylindrodendrum hubeiense.</title>
        <authorList>
            <person name="Buettner E."/>
            <person name="Kellner H."/>
        </authorList>
    </citation>
    <scope>NUCLEOTIDE SEQUENCE</scope>
    <source>
        <strain evidence="10">IHI 201604</strain>
    </source>
</reference>
<dbReference type="GO" id="GO:0016020">
    <property type="term" value="C:membrane"/>
    <property type="evidence" value="ECO:0007669"/>
    <property type="project" value="UniProtKB-SubCell"/>
</dbReference>
<dbReference type="InterPro" id="IPR036259">
    <property type="entry name" value="MFS_trans_sf"/>
</dbReference>
<feature type="transmembrane region" description="Helical" evidence="8">
    <location>
        <begin position="344"/>
        <end position="361"/>
    </location>
</feature>
<feature type="transmembrane region" description="Helical" evidence="8">
    <location>
        <begin position="120"/>
        <end position="137"/>
    </location>
</feature>
<sequence length="500" mass="55235">MASQAKNNAIIDSAAVNPEITDLVDKDLGTETVVPRLSPEDDRRLLRKIDLRLVPILLFSYLFQTLDKSALSYSSIMGLTTDLNLVGQQYSWASSIYYFGYLAFSYPASILLVKFPVGKVIGTACATWGAVLLATAGTSNGAGLMAARFFLGVAEASVAPALTVLVSMWYKTSEQPLRHGVWFLGSVTSGFFASLLAYGISLTKSSIHPWQIMFILFGGVTFVWGLCLFYLLPNHPSTARFLSPEDRQKAIIRIADNLTSVKNETFKKYQLVEGLMDVKTWLLFLIMIVGSLSNGLASFQSIIIKGMGFSTIDTYFIQMVSTAFQAIFVLISTVGSTYLENTRTYFMVFNYCMSIIGGVMVNQLSVDRAWARFFGYNLCIAFSANFPMIFAMSSANFAGFTKKTTVNALIFIAYCAANVASPQFFIAGEFPTYPTGFRACIICLSISAALTIVLRCYLIWQNKRRDAENGEVEPAGDEVDVSLSLSDKTDFEIPQFRYVM</sequence>
<organism evidence="10 11">
    <name type="scientific">Cylindrodendrum hubeiense</name>
    <dbReference type="NCBI Taxonomy" id="595255"/>
    <lineage>
        <taxon>Eukaryota</taxon>
        <taxon>Fungi</taxon>
        <taxon>Dikarya</taxon>
        <taxon>Ascomycota</taxon>
        <taxon>Pezizomycotina</taxon>
        <taxon>Sordariomycetes</taxon>
        <taxon>Hypocreomycetidae</taxon>
        <taxon>Hypocreales</taxon>
        <taxon>Nectriaceae</taxon>
        <taxon>Cylindrodendrum</taxon>
    </lineage>
</organism>
<feature type="transmembrane region" description="Helical" evidence="8">
    <location>
        <begin position="436"/>
        <end position="458"/>
    </location>
</feature>
<dbReference type="Proteomes" id="UP000722485">
    <property type="component" value="Unassembled WGS sequence"/>
</dbReference>
<keyword evidence="11" id="KW-1185">Reference proteome</keyword>
<evidence type="ECO:0000259" key="9">
    <source>
        <dbReference type="PROSITE" id="PS50850"/>
    </source>
</evidence>
<evidence type="ECO:0000256" key="5">
    <source>
        <dbReference type="ARBA" id="ARBA00023136"/>
    </source>
</evidence>
<feature type="transmembrane region" description="Helical" evidence="8">
    <location>
        <begin position="212"/>
        <end position="232"/>
    </location>
</feature>
<evidence type="ECO:0000313" key="10">
    <source>
        <dbReference type="EMBL" id="KAF7555668.1"/>
    </source>
</evidence>
<feature type="transmembrane region" description="Helical" evidence="8">
    <location>
        <begin position="281"/>
        <end position="303"/>
    </location>
</feature>
<evidence type="ECO:0000256" key="7">
    <source>
        <dbReference type="ARBA" id="ARBA00037968"/>
    </source>
</evidence>
<dbReference type="SUPFAM" id="SSF103473">
    <property type="entry name" value="MFS general substrate transporter"/>
    <property type="match status" value="1"/>
</dbReference>
<keyword evidence="6" id="KW-0325">Glycoprotein</keyword>
<feature type="transmembrane region" description="Helical" evidence="8">
    <location>
        <begin position="181"/>
        <end position="200"/>
    </location>
</feature>
<keyword evidence="2" id="KW-0813">Transport</keyword>
<evidence type="ECO:0000256" key="1">
    <source>
        <dbReference type="ARBA" id="ARBA00004141"/>
    </source>
</evidence>
<feature type="transmembrane region" description="Helical" evidence="8">
    <location>
        <begin position="373"/>
        <end position="392"/>
    </location>
</feature>
<dbReference type="EMBL" id="JAANBB010000018">
    <property type="protein sequence ID" value="KAF7555668.1"/>
    <property type="molecule type" value="Genomic_DNA"/>
</dbReference>
<accession>A0A9P5HKJ1</accession>
<dbReference type="Gene3D" id="1.20.1250.20">
    <property type="entry name" value="MFS general substrate transporter like domains"/>
    <property type="match status" value="1"/>
</dbReference>
<dbReference type="InterPro" id="IPR020846">
    <property type="entry name" value="MFS_dom"/>
</dbReference>
<dbReference type="PANTHER" id="PTHR43791">
    <property type="entry name" value="PERMEASE-RELATED"/>
    <property type="match status" value="1"/>
</dbReference>
<keyword evidence="5 8" id="KW-0472">Membrane</keyword>